<protein>
    <recommendedName>
        <fullName evidence="4">ADP/GDP-polyphosphate phosphotransferase</fullName>
        <ecNumber evidence="4">2.7.4.-</ecNumber>
    </recommendedName>
    <alternativeName>
        <fullName evidence="4">Polyphosphate kinase PPK2</fullName>
    </alternativeName>
</protein>
<evidence type="ECO:0000256" key="4">
    <source>
        <dbReference type="RuleBase" id="RU369062"/>
    </source>
</evidence>
<evidence type="ECO:0000256" key="1">
    <source>
        <dbReference type="ARBA" id="ARBA00009924"/>
    </source>
</evidence>
<dbReference type="InterPro" id="IPR022486">
    <property type="entry name" value="PPK2_PA0141"/>
</dbReference>
<gene>
    <name evidence="6" type="primary">ppk2</name>
    <name evidence="6" type="ORF">J2R62_11310</name>
</gene>
<keyword evidence="2 4" id="KW-0808">Transferase</keyword>
<dbReference type="InterPro" id="IPR016898">
    <property type="entry name" value="Polyphosphate_phosphotransfera"/>
</dbReference>
<evidence type="ECO:0000256" key="3">
    <source>
        <dbReference type="ARBA" id="ARBA00022777"/>
    </source>
</evidence>
<dbReference type="GO" id="GO:0008976">
    <property type="term" value="F:polyphosphate kinase activity"/>
    <property type="evidence" value="ECO:0007669"/>
    <property type="project" value="UniProtKB-UniRule"/>
</dbReference>
<dbReference type="SUPFAM" id="SSF52540">
    <property type="entry name" value="P-loop containing nucleoside triphosphate hydrolases"/>
    <property type="match status" value="1"/>
</dbReference>
<dbReference type="AlphaFoldDB" id="A0A8I1W9I6"/>
<comment type="similarity">
    <text evidence="1 4">Belongs to the polyphosphate kinase 2 (PPK2) family. Class I subfamily.</text>
</comment>
<evidence type="ECO:0000313" key="6">
    <source>
        <dbReference type="EMBL" id="MBO1108802.1"/>
    </source>
</evidence>
<dbReference type="Pfam" id="PF03976">
    <property type="entry name" value="PPK2"/>
    <property type="match status" value="1"/>
</dbReference>
<dbReference type="NCBIfam" id="TIGR03707">
    <property type="entry name" value="PPK2_P_aer"/>
    <property type="match status" value="1"/>
</dbReference>
<dbReference type="PANTHER" id="PTHR34383:SF1">
    <property type="entry name" value="ADP-POLYPHOSPHATE PHOSPHOTRANSFERASE"/>
    <property type="match status" value="1"/>
</dbReference>
<dbReference type="EMBL" id="JAFNAA010000011">
    <property type="protein sequence ID" value="MBO1108802.1"/>
    <property type="molecule type" value="Genomic_DNA"/>
</dbReference>
<evidence type="ECO:0000256" key="2">
    <source>
        <dbReference type="ARBA" id="ARBA00022679"/>
    </source>
</evidence>
<evidence type="ECO:0000259" key="5">
    <source>
        <dbReference type="Pfam" id="PF03976"/>
    </source>
</evidence>
<feature type="domain" description="Polyphosphate kinase-2-related" evidence="5">
    <location>
        <begin position="29"/>
        <end position="254"/>
    </location>
</feature>
<dbReference type="PIRSF" id="PIRSF028756">
    <property type="entry name" value="PPK2_prd"/>
    <property type="match status" value="1"/>
</dbReference>
<dbReference type="Gene3D" id="3.40.50.300">
    <property type="entry name" value="P-loop containing nucleotide triphosphate hydrolases"/>
    <property type="match status" value="1"/>
</dbReference>
<dbReference type="PANTHER" id="PTHR34383">
    <property type="entry name" value="POLYPHOSPHATE:AMP PHOSPHOTRANSFERASE-RELATED"/>
    <property type="match status" value="1"/>
</dbReference>
<evidence type="ECO:0000313" key="7">
    <source>
        <dbReference type="Proteomes" id="UP000664658"/>
    </source>
</evidence>
<keyword evidence="3 4" id="KW-0418">Kinase</keyword>
<name>A0A8I1W9I6_PLESH</name>
<organism evidence="6 7">
    <name type="scientific">Plesiomonas shigelloides</name>
    <name type="common">Aeromonas shigelloides</name>
    <dbReference type="NCBI Taxonomy" id="703"/>
    <lineage>
        <taxon>Bacteria</taxon>
        <taxon>Pseudomonadati</taxon>
        <taxon>Pseudomonadota</taxon>
        <taxon>Gammaproteobacteria</taxon>
        <taxon>Enterobacterales</taxon>
        <taxon>Enterobacteriaceae</taxon>
        <taxon>Plesiomonas</taxon>
    </lineage>
</organism>
<accession>A0A8I1W9I6</accession>
<comment type="function">
    <text evidence="4">Uses inorganic polyphosphate (polyP) as a donor to convert GDP to GTP or ADP to ATP.</text>
</comment>
<reference evidence="6" key="1">
    <citation type="submission" date="2021-03" db="EMBL/GenBank/DDBJ databases">
        <title>Plesiomonas shigelloides zfcc0051, isolated from zebrafish feces.</title>
        <authorList>
            <person name="Vanderhoek Z."/>
            <person name="Gaulke C."/>
        </authorList>
    </citation>
    <scope>NUCLEOTIDE SEQUENCE</scope>
    <source>
        <strain evidence="6">Zfcc0051</strain>
    </source>
</reference>
<dbReference type="InterPro" id="IPR022488">
    <property type="entry name" value="PPK2-related"/>
</dbReference>
<dbReference type="InterPro" id="IPR027417">
    <property type="entry name" value="P-loop_NTPase"/>
</dbReference>
<sequence length="299" mass="35019">MRYTATRQSEVVAVFPHSRIQGVRMAKDKLSKAVYERELLALQTELVSMQEWVKAQKLKVVVVFEGRDGAGKGSTIKAITDKLNPRVCRIVALDKPTERERSQWYFQRYVAQLPAGGEIVLFDRSWYNRAGVERVMGFCSDAEYEEFLRTCPEFERMLQRAGIILIKYWFSVSDEEQEKRFLERINTPHKRWKFSPMDLESRTRWAEYSQAKDQMFEFTDTKNAPWWVVPSDDKRSARLNCIRHLLSQVPYEKITYAPVELPPLNKNGYLRIPYESQTLVPDFYGTMNGEPELPDTHGK</sequence>
<comment type="subunit">
    <text evidence="4">Homotetramer.</text>
</comment>
<proteinExistence type="inferred from homology"/>
<dbReference type="GO" id="GO:0006793">
    <property type="term" value="P:phosphorus metabolic process"/>
    <property type="evidence" value="ECO:0007669"/>
    <property type="project" value="InterPro"/>
</dbReference>
<dbReference type="Proteomes" id="UP000664658">
    <property type="component" value="Unassembled WGS sequence"/>
</dbReference>
<dbReference type="EC" id="2.7.4.-" evidence="4"/>
<comment type="caution">
    <text evidence="6">The sequence shown here is derived from an EMBL/GenBank/DDBJ whole genome shotgun (WGS) entry which is preliminary data.</text>
</comment>